<feature type="domain" description="DNA replication/recombination mediator RecO N-terminal" evidence="8">
    <location>
        <begin position="1"/>
        <end position="66"/>
    </location>
</feature>
<dbReference type="GO" id="GO:0006302">
    <property type="term" value="P:double-strand break repair"/>
    <property type="evidence" value="ECO:0007669"/>
    <property type="project" value="TreeGrafter"/>
</dbReference>
<dbReference type="SUPFAM" id="SSF50249">
    <property type="entry name" value="Nucleic acid-binding proteins"/>
    <property type="match status" value="1"/>
</dbReference>
<dbReference type="InterPro" id="IPR037278">
    <property type="entry name" value="ARFGAP/RecO"/>
</dbReference>
<dbReference type="Gene3D" id="2.40.50.140">
    <property type="entry name" value="Nucleic acid-binding proteins"/>
    <property type="match status" value="1"/>
</dbReference>
<evidence type="ECO:0000256" key="7">
    <source>
        <dbReference type="HAMAP-Rule" id="MF_00201"/>
    </source>
</evidence>
<comment type="similarity">
    <text evidence="1 7">Belongs to the RecO family.</text>
</comment>
<protein>
    <recommendedName>
        <fullName evidence="2 7">DNA repair protein RecO</fullName>
    </recommendedName>
    <alternativeName>
        <fullName evidence="6 7">Recombination protein O</fullName>
    </alternativeName>
</protein>
<reference evidence="10" key="2">
    <citation type="submission" date="2013-07" db="EMBL/GenBank/DDBJ databases">
        <authorList>
            <person name="Morais-Silva F.O."/>
            <person name="Rezende A.M."/>
            <person name="Pimentel C."/>
            <person name="Resende D.M."/>
            <person name="Santos C.I."/>
            <person name="Clemente C."/>
            <person name="de Oliveira L.M."/>
            <person name="da Silva S.M."/>
            <person name="Costa D.A."/>
            <person name="Varela-Raposo A."/>
            <person name="Horacio E.C.A."/>
            <person name="Matos M."/>
            <person name="Flores O."/>
            <person name="Ruiz J.C."/>
            <person name="Rodrigues-Pousada C."/>
        </authorList>
    </citation>
    <scope>NUCLEOTIDE SEQUENCE [LARGE SCALE GENOMIC DNA]</scope>
    <source>
        <strain evidence="10">ATCC 19364 / DSM 1382 / NCIMB 9332 / VKM B-1759</strain>
    </source>
</reference>
<evidence type="ECO:0000256" key="4">
    <source>
        <dbReference type="ARBA" id="ARBA00023172"/>
    </source>
</evidence>
<evidence type="ECO:0000256" key="5">
    <source>
        <dbReference type="ARBA" id="ARBA00023204"/>
    </source>
</evidence>
<keyword evidence="10" id="KW-1185">Reference proteome</keyword>
<evidence type="ECO:0000259" key="8">
    <source>
        <dbReference type="Pfam" id="PF11967"/>
    </source>
</evidence>
<dbReference type="Pfam" id="PF02565">
    <property type="entry name" value="RecO_C"/>
    <property type="match status" value="1"/>
</dbReference>
<organism evidence="9 10">
    <name type="scientific">Megalodesulfovibrio gigas (strain ATCC 19364 / DSM 1382 / NCIMB 9332 / VKM B-1759)</name>
    <name type="common">Desulfovibrio gigas</name>
    <dbReference type="NCBI Taxonomy" id="1121448"/>
    <lineage>
        <taxon>Bacteria</taxon>
        <taxon>Pseudomonadati</taxon>
        <taxon>Thermodesulfobacteriota</taxon>
        <taxon>Desulfovibrionia</taxon>
        <taxon>Desulfovibrionales</taxon>
        <taxon>Desulfovibrionaceae</taxon>
        <taxon>Megalodesulfovibrio</taxon>
    </lineage>
</organism>
<dbReference type="HAMAP" id="MF_00201">
    <property type="entry name" value="RecO"/>
    <property type="match status" value="1"/>
</dbReference>
<dbReference type="InterPro" id="IPR022572">
    <property type="entry name" value="DNA_rep/recomb_RecO_N"/>
</dbReference>
<dbReference type="Gene3D" id="1.20.1440.120">
    <property type="entry name" value="Recombination protein O, C-terminal domain"/>
    <property type="match status" value="1"/>
</dbReference>
<dbReference type="STRING" id="1121448.DGI_1670"/>
<dbReference type="Pfam" id="PF11967">
    <property type="entry name" value="RecO_N"/>
    <property type="match status" value="1"/>
</dbReference>
<dbReference type="RefSeq" id="WP_021760348.1">
    <property type="nucleotide sequence ID" value="NC_022444.1"/>
</dbReference>
<dbReference type="EMBL" id="CP006585">
    <property type="protein sequence ID" value="AGW13493.1"/>
    <property type="molecule type" value="Genomic_DNA"/>
</dbReference>
<proteinExistence type="inferred from homology"/>
<sequence length="255" mass="28234">MEYSDQALVLRVGRFKEADCWVKAYSPDHGVFTAFAFGGMKSRRRFCGCLDPLNLLTLRLKKEKGGRYVSLMETGLLAAPRRLRRDALRLGMMMNCLKFLEALAPGAEHAASAFALATQTMAAFEDRERLPAVFPALFRWRLTLDQGYRLALDACHGCGASLREGEESVRLSLRDGHVFCAQCGWTRDAAASHWLARPAWEVLCQAAEASPACWGLDAAGDQASSEALSAAARAADRYVVVHTGVHWDRFGYRRS</sequence>
<dbReference type="AlphaFoldDB" id="T2GB22"/>
<name>T2GB22_MEGG1</name>
<comment type="function">
    <text evidence="7">Involved in DNA repair and RecF pathway recombination.</text>
</comment>
<evidence type="ECO:0000313" key="10">
    <source>
        <dbReference type="Proteomes" id="UP000016587"/>
    </source>
</evidence>
<evidence type="ECO:0000313" key="9">
    <source>
        <dbReference type="EMBL" id="AGW13493.1"/>
    </source>
</evidence>
<dbReference type="Proteomes" id="UP000016587">
    <property type="component" value="Chromosome"/>
</dbReference>
<gene>
    <name evidence="7" type="primary">recO</name>
    <name evidence="9" type="ORF">DGI_1670</name>
</gene>
<dbReference type="NCBIfam" id="TIGR00613">
    <property type="entry name" value="reco"/>
    <property type="match status" value="1"/>
</dbReference>
<dbReference type="Gene3D" id="6.20.220.20">
    <property type="entry name" value="Recombination protein O, zinc-binding domain"/>
    <property type="match status" value="1"/>
</dbReference>
<dbReference type="GO" id="GO:0006310">
    <property type="term" value="P:DNA recombination"/>
    <property type="evidence" value="ECO:0007669"/>
    <property type="project" value="UniProtKB-UniRule"/>
</dbReference>
<reference evidence="9 10" key="1">
    <citation type="journal article" date="2013" name="J. Bacteriol.">
        <title>Roles of HynAB and Ech, the only two hydrogenases found in the model sulfate reducer Desulfovibrio gigas.</title>
        <authorList>
            <person name="Morais-Silva F.O."/>
            <person name="Santos C.I."/>
            <person name="Rodrigues R."/>
            <person name="Pereira I.A."/>
            <person name="Rodrigues-Pousada C."/>
        </authorList>
    </citation>
    <scope>NUCLEOTIDE SEQUENCE [LARGE SCALE GENOMIC DNA]</scope>
    <source>
        <strain evidence="10">ATCC 19364 / DSM 1382 / NCIMB 9332 / VKM B-1759</strain>
    </source>
</reference>
<dbReference type="eggNOG" id="COG1381">
    <property type="taxonomic scope" value="Bacteria"/>
</dbReference>
<evidence type="ECO:0000256" key="1">
    <source>
        <dbReference type="ARBA" id="ARBA00007452"/>
    </source>
</evidence>
<dbReference type="SUPFAM" id="SSF57863">
    <property type="entry name" value="ArfGap/RecO-like zinc finger"/>
    <property type="match status" value="1"/>
</dbReference>
<evidence type="ECO:0000256" key="2">
    <source>
        <dbReference type="ARBA" id="ARBA00021310"/>
    </source>
</evidence>
<dbReference type="HOGENOM" id="CLU_066632_2_1_7"/>
<dbReference type="GO" id="GO:0043590">
    <property type="term" value="C:bacterial nucleoid"/>
    <property type="evidence" value="ECO:0007669"/>
    <property type="project" value="TreeGrafter"/>
</dbReference>
<dbReference type="PATRIC" id="fig|1121448.10.peg.1658"/>
<dbReference type="InterPro" id="IPR003717">
    <property type="entry name" value="RecO"/>
</dbReference>
<keyword evidence="3 7" id="KW-0227">DNA damage</keyword>
<dbReference type="PANTHER" id="PTHR33991:SF1">
    <property type="entry name" value="DNA REPAIR PROTEIN RECO"/>
    <property type="match status" value="1"/>
</dbReference>
<dbReference type="PANTHER" id="PTHR33991">
    <property type="entry name" value="DNA REPAIR PROTEIN RECO"/>
    <property type="match status" value="1"/>
</dbReference>
<dbReference type="KEGG" id="dgg:DGI_1670"/>
<dbReference type="InterPro" id="IPR042242">
    <property type="entry name" value="RecO_C"/>
</dbReference>
<keyword evidence="4 7" id="KW-0233">DNA recombination</keyword>
<accession>T2GB22</accession>
<keyword evidence="5 7" id="KW-0234">DNA repair</keyword>
<dbReference type="OrthoDB" id="9780797at2"/>
<evidence type="ECO:0000256" key="3">
    <source>
        <dbReference type="ARBA" id="ARBA00022763"/>
    </source>
</evidence>
<dbReference type="InterPro" id="IPR012340">
    <property type="entry name" value="NA-bd_OB-fold"/>
</dbReference>
<evidence type="ECO:0000256" key="6">
    <source>
        <dbReference type="ARBA" id="ARBA00033409"/>
    </source>
</evidence>